<sequence>MNTTLPERSSAADADTLPHVQAADLAGPSPGQPGFAQGRICQGPPIATIDIGSNSVRLVVYEGLTRAPTAVFNEKVLCGLGRGVMTTKRLDPAAVAKAYAALIRFRALCDTMGVKDLYVLATAAARDAEDGEEFIARATAICRSEIEVLSGKREARLSAYGVISGFHMPDGVVGDMGGGSLELIEVHGHRAGAGMTTPLGGLALQDTSGQSVRKASKIAQEKLAKADPLKHLKDRTFYAVGGTWRSLAKLHMMQLGYPLHIMHGYSVPAREMLDFCKLIMRVDNTTLIGKDTVSTGRLPLLAYGAAVMSEVIKAGKPRDVVISAQGVREGLLYSLLDEESRKLDPLITAASELNILRSRSPRHGEELVRWGDRFMASTHLDETADEKRQRHAACLVADIGWRAHPDYRGEQSLNIIAHAAFVGVDHRGRAYMAVANYFRHVGLNEEELSPRIREIATARILDRARILGGLMRVGYILSASMPGVLPRAPLYVSHGKLLLDVPRDLEGLVGERLNARMKALGRLIGREAVIRIIDPAETVTVAAE</sequence>
<dbReference type="Gene3D" id="3.30.420.40">
    <property type="match status" value="1"/>
</dbReference>
<dbReference type="Proteomes" id="UP001555786">
    <property type="component" value="Unassembled WGS sequence"/>
</dbReference>
<reference evidence="3 4" key="1">
    <citation type="submission" date="2024-07" db="EMBL/GenBank/DDBJ databases">
        <title>Description of Labrys sedimenti sp. nov., isolated from a diclofenac-degrading enrichment culture.</title>
        <authorList>
            <person name="Tancsics A."/>
            <person name="Csepanyi A."/>
        </authorList>
    </citation>
    <scope>NUCLEOTIDE SEQUENCE [LARGE SCALE GENOMIC DNA]</scope>
    <source>
        <strain evidence="3 4">LMG 23578</strain>
    </source>
</reference>
<dbReference type="PANTHER" id="PTHR30005">
    <property type="entry name" value="EXOPOLYPHOSPHATASE"/>
    <property type="match status" value="1"/>
</dbReference>
<evidence type="ECO:0000313" key="3">
    <source>
        <dbReference type="EMBL" id="MEW9304021.1"/>
    </source>
</evidence>
<dbReference type="Pfam" id="PF21697">
    <property type="entry name" value="Ppx_C"/>
    <property type="match status" value="1"/>
</dbReference>
<proteinExistence type="predicted"/>
<protein>
    <submittedName>
        <fullName evidence="3">Ppx/GppA phosphatase family protein</fullName>
    </submittedName>
</protein>
<comment type="caution">
    <text evidence="3">The sequence shown here is derived from an EMBL/GenBank/DDBJ whole genome shotgun (WGS) entry which is preliminary data.</text>
</comment>
<dbReference type="InterPro" id="IPR048951">
    <property type="entry name" value="Ppx_C"/>
</dbReference>
<dbReference type="InterPro" id="IPR043129">
    <property type="entry name" value="ATPase_NBD"/>
</dbReference>
<dbReference type="Gene3D" id="1.10.3210.10">
    <property type="entry name" value="Hypothetical protein af1432"/>
    <property type="match status" value="1"/>
</dbReference>
<dbReference type="SUPFAM" id="SSF53067">
    <property type="entry name" value="Actin-like ATPase domain"/>
    <property type="match status" value="2"/>
</dbReference>
<evidence type="ECO:0000259" key="2">
    <source>
        <dbReference type="Pfam" id="PF21697"/>
    </source>
</evidence>
<dbReference type="PANTHER" id="PTHR30005:SF0">
    <property type="entry name" value="RETROGRADE REGULATION PROTEIN 2"/>
    <property type="match status" value="1"/>
</dbReference>
<evidence type="ECO:0000259" key="1">
    <source>
        <dbReference type="Pfam" id="PF02541"/>
    </source>
</evidence>
<dbReference type="EMBL" id="JBFNQD010000001">
    <property type="protein sequence ID" value="MEW9304021.1"/>
    <property type="molecule type" value="Genomic_DNA"/>
</dbReference>
<evidence type="ECO:0000313" key="4">
    <source>
        <dbReference type="Proteomes" id="UP001555786"/>
    </source>
</evidence>
<feature type="domain" description="Ppx/GppA phosphatase N-terminal" evidence="1">
    <location>
        <begin position="65"/>
        <end position="338"/>
    </location>
</feature>
<gene>
    <name evidence="3" type="ORF">ABXS05_00615</name>
</gene>
<dbReference type="Gene3D" id="3.30.420.150">
    <property type="entry name" value="Exopolyphosphatase. Domain 2"/>
    <property type="match status" value="1"/>
</dbReference>
<accession>A0ABV3PEG8</accession>
<dbReference type="InterPro" id="IPR050273">
    <property type="entry name" value="GppA/Ppx_hydrolase"/>
</dbReference>
<dbReference type="InterPro" id="IPR003695">
    <property type="entry name" value="Ppx_GppA_N"/>
</dbReference>
<dbReference type="Pfam" id="PF02541">
    <property type="entry name" value="Ppx-GppA"/>
    <property type="match status" value="1"/>
</dbReference>
<dbReference type="SUPFAM" id="SSF109604">
    <property type="entry name" value="HD-domain/PDEase-like"/>
    <property type="match status" value="1"/>
</dbReference>
<feature type="domain" description="Exopolyphosphatase C-terminal" evidence="2">
    <location>
        <begin position="346"/>
        <end position="528"/>
    </location>
</feature>
<name>A0ABV3PEG8_9HYPH</name>
<keyword evidence="4" id="KW-1185">Reference proteome</keyword>
<dbReference type="CDD" id="cd24052">
    <property type="entry name" value="ASKHA_NBD_HpPPX-GppA-like"/>
    <property type="match status" value="1"/>
</dbReference>
<organism evidence="3 4">
    <name type="scientific">Labrys neptuniae</name>
    <dbReference type="NCBI Taxonomy" id="376174"/>
    <lineage>
        <taxon>Bacteria</taxon>
        <taxon>Pseudomonadati</taxon>
        <taxon>Pseudomonadota</taxon>
        <taxon>Alphaproteobacteria</taxon>
        <taxon>Hyphomicrobiales</taxon>
        <taxon>Xanthobacteraceae</taxon>
        <taxon>Labrys</taxon>
    </lineage>
</organism>